<evidence type="ECO:0000313" key="1">
    <source>
        <dbReference type="EMBL" id="WPF87900.1"/>
    </source>
</evidence>
<accession>A0AAF0ZAE5</accession>
<dbReference type="EMBL" id="CP138348">
    <property type="protein sequence ID" value="WPF87900.1"/>
    <property type="molecule type" value="Genomic_DNA"/>
</dbReference>
<protein>
    <submittedName>
        <fullName evidence="1">Type II toxin-antitoxin system YhaV family toxin</fullName>
    </submittedName>
</protein>
<dbReference type="GO" id="GO:0004540">
    <property type="term" value="F:RNA nuclease activity"/>
    <property type="evidence" value="ECO:0007669"/>
    <property type="project" value="InterPro"/>
</dbReference>
<name>A0AAF0ZAE5_9CHRO</name>
<dbReference type="AlphaFoldDB" id="A0AAF0ZAE5"/>
<reference evidence="1" key="1">
    <citation type="submission" date="2023-11" db="EMBL/GenBank/DDBJ databases">
        <title>Genome sequence of Cyanobacterium aponinum BCRC AL20115.</title>
        <authorList>
            <person name="Chang H.-Y."/>
            <person name="Lin K.-M."/>
            <person name="Hsueh H.-T."/>
            <person name="Chu H.-A."/>
            <person name="Kuo C.-H."/>
        </authorList>
    </citation>
    <scope>NUCLEOTIDE SEQUENCE</scope>
    <source>
        <strain evidence="1">AL20115</strain>
    </source>
</reference>
<organism evidence="1">
    <name type="scientific">Cyanobacterium aponinum AL20115</name>
    <dbReference type="NCBI Taxonomy" id="3090662"/>
    <lineage>
        <taxon>Bacteria</taxon>
        <taxon>Bacillati</taxon>
        <taxon>Cyanobacteriota</taxon>
        <taxon>Cyanophyceae</taxon>
        <taxon>Oscillatoriophycideae</taxon>
        <taxon>Chroococcales</taxon>
        <taxon>Geminocystaceae</taxon>
        <taxon>Cyanobacterium</taxon>
    </lineage>
</organism>
<dbReference type="GO" id="GO:0110001">
    <property type="term" value="C:toxin-antitoxin complex"/>
    <property type="evidence" value="ECO:0007669"/>
    <property type="project" value="InterPro"/>
</dbReference>
<dbReference type="RefSeq" id="WP_241681853.1">
    <property type="nucleotide sequence ID" value="NZ_CP138348.1"/>
</dbReference>
<gene>
    <name evidence="1" type="ORF">SAY89_13995</name>
</gene>
<sequence>MKLIKINGYLIYFHPLFYQQWLELVNRVKYLKQKSAPENFVTHPDVKLLKALDQGFPRKSRFIYGKDNHLQSSLHSCSYL</sequence>
<proteinExistence type="predicted"/>
<dbReference type="Pfam" id="PF11663">
    <property type="entry name" value="Toxin_YhaV"/>
    <property type="match status" value="1"/>
</dbReference>
<dbReference type="InterPro" id="IPR021679">
    <property type="entry name" value="Toxin_endonuclease_YhaV"/>
</dbReference>